<protein>
    <submittedName>
        <fullName evidence="2">Uncharacterized protein LOC142166074</fullName>
    </submittedName>
</protein>
<gene>
    <name evidence="2" type="primary">LOC142166074</name>
</gene>
<name>A0AC58S6H5_TOBAC</name>
<accession>A0AC58S6H5</accession>
<sequence length="362" mass="42144">MAYHKHLTVELKFDAQFQSPGVGQSGGILLMWKDELVKLEEVATTPQGVHVMVKVLPSSCKWLFSAIYVSSCVNNRNKLCNLLEDLASAYMSSWIVGRGDFNELLKARDKFGGDNLNTKRSNKLWICLNSCKLVDLGFKGSKYTWSNKRYTNRHDLILERLDRCFSTDEWIEQFPDSIVTHLLRTQSDHCPLLLSLINQSQNKANKRFKFESLWCNHPDFLPIVQYNFTTNTDILRATTAFTNRVAYWNKHVFGNIFHRKRHILARLAGIQNSSGCPFSTFLQDLEVKFQQDFSVILKSKEDFWKLRSKINWLSECNANTKFFHIFTLNRRRRNMIMPLKDEVGNLIQDPQDIKDTNPKLLH</sequence>
<organism evidence="1 2">
    <name type="scientific">Nicotiana tabacum</name>
    <name type="common">Common tobacco</name>
    <dbReference type="NCBI Taxonomy" id="4097"/>
    <lineage>
        <taxon>Eukaryota</taxon>
        <taxon>Viridiplantae</taxon>
        <taxon>Streptophyta</taxon>
        <taxon>Embryophyta</taxon>
        <taxon>Tracheophyta</taxon>
        <taxon>Spermatophyta</taxon>
        <taxon>Magnoliopsida</taxon>
        <taxon>eudicotyledons</taxon>
        <taxon>Gunneridae</taxon>
        <taxon>Pentapetalae</taxon>
        <taxon>asterids</taxon>
        <taxon>lamiids</taxon>
        <taxon>Solanales</taxon>
        <taxon>Solanaceae</taxon>
        <taxon>Nicotianoideae</taxon>
        <taxon>Nicotianeae</taxon>
        <taxon>Nicotiana</taxon>
    </lineage>
</organism>
<dbReference type="Proteomes" id="UP000790787">
    <property type="component" value="Chromosome 11"/>
</dbReference>
<dbReference type="RefSeq" id="XP_075080591.1">
    <property type="nucleotide sequence ID" value="XM_075224490.1"/>
</dbReference>
<reference evidence="2" key="2">
    <citation type="submission" date="2025-08" db="UniProtKB">
        <authorList>
            <consortium name="RefSeq"/>
        </authorList>
    </citation>
    <scope>IDENTIFICATION</scope>
    <source>
        <tissue evidence="2">Leaf</tissue>
    </source>
</reference>
<evidence type="ECO:0000313" key="2">
    <source>
        <dbReference type="RefSeq" id="XP_075080591.1"/>
    </source>
</evidence>
<proteinExistence type="predicted"/>
<evidence type="ECO:0000313" key="1">
    <source>
        <dbReference type="Proteomes" id="UP000790787"/>
    </source>
</evidence>
<keyword evidence="1" id="KW-1185">Reference proteome</keyword>
<reference evidence="1" key="1">
    <citation type="journal article" date="2014" name="Nat. Commun.">
        <title>The tobacco genome sequence and its comparison with those of tomato and potato.</title>
        <authorList>
            <person name="Sierro N."/>
            <person name="Battey J.N."/>
            <person name="Ouadi S."/>
            <person name="Bakaher N."/>
            <person name="Bovet L."/>
            <person name="Willig A."/>
            <person name="Goepfert S."/>
            <person name="Peitsch M.C."/>
            <person name="Ivanov N.V."/>
        </authorList>
    </citation>
    <scope>NUCLEOTIDE SEQUENCE [LARGE SCALE GENOMIC DNA]</scope>
</reference>